<keyword evidence="1" id="KW-0479">Metal-binding</keyword>
<evidence type="ECO:0000256" key="3">
    <source>
        <dbReference type="ARBA" id="ARBA00022833"/>
    </source>
</evidence>
<evidence type="ECO:0000313" key="6">
    <source>
        <dbReference type="EMBL" id="OQD59498.1"/>
    </source>
</evidence>
<dbReference type="Pfam" id="PF01258">
    <property type="entry name" value="zf-dskA_traR"/>
    <property type="match status" value="1"/>
</dbReference>
<dbReference type="PANTHER" id="PTHR39418">
    <property type="entry name" value="DEHYDROGENASE-RELATED"/>
    <property type="match status" value="1"/>
</dbReference>
<dbReference type="GO" id="GO:0008270">
    <property type="term" value="F:zinc ion binding"/>
    <property type="evidence" value="ECO:0007669"/>
    <property type="project" value="UniProtKB-KW"/>
</dbReference>
<feature type="domain" description="Zinc finger DksA/TraR C4-type" evidence="4">
    <location>
        <begin position="158"/>
        <end position="188"/>
    </location>
</feature>
<dbReference type="InterPro" id="IPR000962">
    <property type="entry name" value="Znf_DskA_TraR"/>
</dbReference>
<reference evidence="6 7" key="1">
    <citation type="submission" date="2014-12" db="EMBL/GenBank/DDBJ databases">
        <title>Genome sequence of Methanobrevibacter arboriphilicus DH1, DSM1125.</title>
        <authorList>
            <person name="Poehlein A."/>
            <person name="Thauer R.K."/>
            <person name="Seedorf H."/>
            <person name="Daniel R."/>
        </authorList>
    </citation>
    <scope>NUCLEOTIDE SEQUENCE [LARGE SCALE GENOMIC DNA]</scope>
    <source>
        <strain evidence="6 7">DH1</strain>
    </source>
</reference>
<organism evidence="6 7">
    <name type="scientific">Methanobrevibacter arboriphilus JCM 13429 = DSM 1125</name>
    <dbReference type="NCBI Taxonomy" id="1300164"/>
    <lineage>
        <taxon>Archaea</taxon>
        <taxon>Methanobacteriati</taxon>
        <taxon>Methanobacteriota</taxon>
        <taxon>Methanomada group</taxon>
        <taxon>Methanobacteria</taxon>
        <taxon>Methanobacteriales</taxon>
        <taxon>Methanobacteriaceae</taxon>
        <taxon>Methanobrevibacter</taxon>
    </lineage>
</organism>
<dbReference type="InterPro" id="IPR053194">
    <property type="entry name" value="tRNA_methyltr_O"/>
</dbReference>
<keyword evidence="2" id="KW-0863">Zinc-finger</keyword>
<comment type="caution">
    <text evidence="6">The sequence shown here is derived from an EMBL/GenBank/DDBJ whole genome shotgun (WGS) entry which is preliminary data.</text>
</comment>
<accession>A0A1V6N468</accession>
<feature type="domain" description="Formylmethanofuran dehydrogenase subunit E" evidence="5">
    <location>
        <begin position="20"/>
        <end position="133"/>
    </location>
</feature>
<sequence length="191" mass="21397">MNIIDNKEIFEEQLEKAGKFHGDICGGIVIGTKLAIYVLGKLGMELNQKNKDLIVFLEIDRCMSDAVQAVTGCSMGKRSLKQMNYGKFAASFYKISTGEAFRVTDVDANSKEKRDETTEEMIERFKKTPSDELFSLQPVEIILDENELPGSPRDKVFCASCNEKIMDGKQIIMGGKSFCKSCAEGSYYRIL</sequence>
<proteinExistence type="predicted"/>
<protein>
    <submittedName>
        <fullName evidence="6">FwdE-like protein</fullName>
    </submittedName>
</protein>
<dbReference type="EMBL" id="JXMW01000003">
    <property type="protein sequence ID" value="OQD59498.1"/>
    <property type="molecule type" value="Genomic_DNA"/>
</dbReference>
<gene>
    <name evidence="6" type="ORF">MBBAR_3c01540</name>
</gene>
<dbReference type="RefSeq" id="WP_394334516.1">
    <property type="nucleotide sequence ID" value="NZ_JXMW01000003.1"/>
</dbReference>
<dbReference type="AlphaFoldDB" id="A0A1V6N468"/>
<keyword evidence="3" id="KW-0862">Zinc</keyword>
<dbReference type="InterPro" id="IPR003814">
    <property type="entry name" value="FmdEsu_dom"/>
</dbReference>
<dbReference type="PANTHER" id="PTHR39418:SF1">
    <property type="entry name" value="DEHYDROGENASE"/>
    <property type="match status" value="1"/>
</dbReference>
<evidence type="ECO:0000259" key="5">
    <source>
        <dbReference type="Pfam" id="PF02663"/>
    </source>
</evidence>
<dbReference type="Proteomes" id="UP000191661">
    <property type="component" value="Unassembled WGS sequence"/>
</dbReference>
<dbReference type="Pfam" id="PF02663">
    <property type="entry name" value="FmdE"/>
    <property type="match status" value="1"/>
</dbReference>
<dbReference type="Gene3D" id="3.30.1330.130">
    <property type="match status" value="1"/>
</dbReference>
<evidence type="ECO:0000256" key="2">
    <source>
        <dbReference type="ARBA" id="ARBA00022771"/>
    </source>
</evidence>
<evidence type="ECO:0000313" key="7">
    <source>
        <dbReference type="Proteomes" id="UP000191661"/>
    </source>
</evidence>
<evidence type="ECO:0000259" key="4">
    <source>
        <dbReference type="Pfam" id="PF01258"/>
    </source>
</evidence>
<dbReference type="SUPFAM" id="SSF143555">
    <property type="entry name" value="FwdE-like"/>
    <property type="match status" value="1"/>
</dbReference>
<name>A0A1V6N468_METAZ</name>
<evidence type="ECO:0000256" key="1">
    <source>
        <dbReference type="ARBA" id="ARBA00022723"/>
    </source>
</evidence>
<keyword evidence="7" id="KW-1185">Reference proteome</keyword>